<reference evidence="4" key="1">
    <citation type="journal article" date="2019" name="Int. J. Syst. Evol. Microbiol.">
        <title>The Global Catalogue of Microorganisms (GCM) 10K type strain sequencing project: providing services to taxonomists for standard genome sequencing and annotation.</title>
        <authorList>
            <consortium name="The Broad Institute Genomics Platform"/>
            <consortium name="The Broad Institute Genome Sequencing Center for Infectious Disease"/>
            <person name="Wu L."/>
            <person name="Ma J."/>
        </authorList>
    </citation>
    <scope>NUCLEOTIDE SEQUENCE [LARGE SCALE GENOMIC DNA]</scope>
    <source>
        <strain evidence="4">JCM 16956</strain>
    </source>
</reference>
<dbReference type="RefSeq" id="WP_345278278.1">
    <property type="nucleotide sequence ID" value="NZ_BAABAJ010000001.1"/>
</dbReference>
<evidence type="ECO:0000256" key="1">
    <source>
        <dbReference type="ARBA" id="ARBA00007169"/>
    </source>
</evidence>
<dbReference type="SUPFAM" id="SSF53474">
    <property type="entry name" value="alpha/beta-Hydrolases"/>
    <property type="match status" value="1"/>
</dbReference>
<dbReference type="InterPro" id="IPR001031">
    <property type="entry name" value="Thioesterase"/>
</dbReference>
<dbReference type="EMBL" id="BAABAJ010000001">
    <property type="protein sequence ID" value="GAA3897680.1"/>
    <property type="molecule type" value="Genomic_DNA"/>
</dbReference>
<protein>
    <submittedName>
        <fullName evidence="3">Alpha/beta fold hydrolase</fullName>
    </submittedName>
</protein>
<dbReference type="GO" id="GO:0016787">
    <property type="term" value="F:hydrolase activity"/>
    <property type="evidence" value="ECO:0007669"/>
    <property type="project" value="UniProtKB-KW"/>
</dbReference>
<proteinExistence type="inferred from homology"/>
<comment type="caution">
    <text evidence="3">The sequence shown here is derived from an EMBL/GenBank/DDBJ whole genome shotgun (WGS) entry which is preliminary data.</text>
</comment>
<dbReference type="PANTHER" id="PTHR11487:SF0">
    <property type="entry name" value="S-ACYL FATTY ACID SYNTHASE THIOESTERASE, MEDIUM CHAIN"/>
    <property type="match status" value="1"/>
</dbReference>
<name>A0ABP7LBT8_9ACTN</name>
<keyword evidence="4" id="KW-1185">Reference proteome</keyword>
<accession>A0ABP7LBT8</accession>
<dbReference type="InterPro" id="IPR012223">
    <property type="entry name" value="TEII"/>
</dbReference>
<evidence type="ECO:0000313" key="4">
    <source>
        <dbReference type="Proteomes" id="UP001501000"/>
    </source>
</evidence>
<gene>
    <name evidence="3" type="ORF">GCM10022244_05000</name>
</gene>
<dbReference type="InterPro" id="IPR029058">
    <property type="entry name" value="AB_hydrolase_fold"/>
</dbReference>
<evidence type="ECO:0000259" key="2">
    <source>
        <dbReference type="Pfam" id="PF00975"/>
    </source>
</evidence>
<organism evidence="3 4">
    <name type="scientific">Streptomyces gulbargensis</name>
    <dbReference type="NCBI Taxonomy" id="364901"/>
    <lineage>
        <taxon>Bacteria</taxon>
        <taxon>Bacillati</taxon>
        <taxon>Actinomycetota</taxon>
        <taxon>Actinomycetes</taxon>
        <taxon>Kitasatosporales</taxon>
        <taxon>Streptomycetaceae</taxon>
        <taxon>Streptomyces</taxon>
    </lineage>
</organism>
<feature type="domain" description="Thioesterase" evidence="2">
    <location>
        <begin position="14"/>
        <end position="233"/>
    </location>
</feature>
<dbReference type="Proteomes" id="UP001501000">
    <property type="component" value="Unassembled WGS sequence"/>
</dbReference>
<keyword evidence="3" id="KW-0378">Hydrolase</keyword>
<dbReference type="Gene3D" id="3.40.50.1820">
    <property type="entry name" value="alpha/beta hydrolase"/>
    <property type="match status" value="1"/>
</dbReference>
<evidence type="ECO:0000313" key="3">
    <source>
        <dbReference type="EMBL" id="GAA3897680.1"/>
    </source>
</evidence>
<comment type="similarity">
    <text evidence="1">Belongs to the thioesterase family.</text>
</comment>
<sequence length="242" mass="26407">MFTTFRRPLRHQDRIICFPFAGGGESHYRDWAGRVPDADVVAARLAGRESRFTEPPRTDFTTLLDECVAAVEPYLGARTTLFGHSFGGLLAFEVARRLEARGRGPALVIVSGCDAPRTIASAPQGDLGDDALLAALGRHSAVPGESAANRELLELMLPAFRADLQAKASYRVDPADRPLGRPVRLYYGTEEPFDPDQAREGWAEVVSGPVTMRGFPGGHFFVNSARRQVLEAVASDMARVRL</sequence>
<dbReference type="PANTHER" id="PTHR11487">
    <property type="entry name" value="THIOESTERASE"/>
    <property type="match status" value="1"/>
</dbReference>
<dbReference type="Pfam" id="PF00975">
    <property type="entry name" value="Thioesterase"/>
    <property type="match status" value="1"/>
</dbReference>